<evidence type="ECO:0000256" key="8">
    <source>
        <dbReference type="ARBA" id="ARBA00031348"/>
    </source>
</evidence>
<feature type="domain" description="Conserved Oligomeric Golgi complex subunit 6 C-terminal" evidence="14">
    <location>
        <begin position="207"/>
        <end position="701"/>
    </location>
</feature>
<reference evidence="15 16" key="1">
    <citation type="journal article" date="2013" name="Fungal Biol.">
        <title>Analysis of microsatellite markers in the genome of the plant pathogen Ceratocystis fimbriata.</title>
        <authorList>
            <person name="Simpson M.C."/>
            <person name="Wilken P.M."/>
            <person name="Coetzee M.P."/>
            <person name="Wingfield M.J."/>
            <person name="Wingfield B.D."/>
        </authorList>
    </citation>
    <scope>NUCLEOTIDE SEQUENCE [LARGE SCALE GENOMIC DNA]</scope>
    <source>
        <strain evidence="15 16">CBS 114723</strain>
    </source>
</reference>
<comment type="function">
    <text evidence="10">Acts as component of the peripheral membrane COG complex that is involved in intra-Golgi protein trafficking. COG is located at the cis-Golgi, and regulates tethering of retrograde intra-Golgi vesicles and possibly a number of other membrane trafficking events.</text>
</comment>
<comment type="subcellular location">
    <subcellularLocation>
        <location evidence="1 10">Golgi apparatus membrane</location>
        <topology evidence="1 10">Peripheral membrane protein</topology>
    </subcellularLocation>
</comment>
<evidence type="ECO:0000256" key="5">
    <source>
        <dbReference type="ARBA" id="ARBA00022927"/>
    </source>
</evidence>
<dbReference type="GO" id="GO:0015031">
    <property type="term" value="P:protein transport"/>
    <property type="evidence" value="ECO:0007669"/>
    <property type="project" value="UniProtKB-KW"/>
</dbReference>
<evidence type="ECO:0000256" key="10">
    <source>
        <dbReference type="RuleBase" id="RU365075"/>
    </source>
</evidence>
<keyword evidence="11" id="KW-0175">Coiled coil</keyword>
<dbReference type="Pfam" id="PF06419">
    <property type="entry name" value="COG6_N"/>
    <property type="match status" value="1"/>
</dbReference>
<dbReference type="OrthoDB" id="272987at2759"/>
<evidence type="ECO:0000259" key="14">
    <source>
        <dbReference type="Pfam" id="PF20653"/>
    </source>
</evidence>
<reference evidence="15 16" key="2">
    <citation type="journal article" date="2013" name="IMA Fungus">
        <title>IMA Genome-F 1: Ceratocystis fimbriata: Draft nuclear genome sequence for the plant pathogen, Ceratocystis fimbriata.</title>
        <authorList>
            <person name="Wilken P.M."/>
            <person name="Steenkamp E.T."/>
            <person name="Wingfield M.J."/>
            <person name="de Beer Z.W."/>
            <person name="Wingfield B.D."/>
        </authorList>
    </citation>
    <scope>NUCLEOTIDE SEQUENCE [LARGE SCALE GENOMIC DNA]</scope>
    <source>
        <strain evidence="15 16">CBS 114723</strain>
    </source>
</reference>
<comment type="subunit">
    <text evidence="10">Component of the conserved oligomeric Golgi complex.</text>
</comment>
<dbReference type="GO" id="GO:0000139">
    <property type="term" value="C:Golgi membrane"/>
    <property type="evidence" value="ECO:0007669"/>
    <property type="project" value="UniProtKB-SubCell"/>
</dbReference>
<dbReference type="AlphaFoldDB" id="A0A2C5X7X5"/>
<feature type="compositionally biased region" description="Low complexity" evidence="12">
    <location>
        <begin position="19"/>
        <end position="32"/>
    </location>
</feature>
<protein>
    <recommendedName>
        <fullName evidence="3 10">Conserved oligomeric Golgi complex subunit 6</fullName>
        <shortName evidence="10">COG complex subunit 6</shortName>
    </recommendedName>
    <alternativeName>
        <fullName evidence="8 10">Component of oligomeric Golgi complex 6</fullName>
    </alternativeName>
</protein>
<feature type="domain" description="Conserved oligomeric complex COG6 N-terminal" evidence="13">
    <location>
        <begin position="63"/>
        <end position="174"/>
    </location>
</feature>
<evidence type="ECO:0000256" key="6">
    <source>
        <dbReference type="ARBA" id="ARBA00023034"/>
    </source>
</evidence>
<evidence type="ECO:0000256" key="1">
    <source>
        <dbReference type="ARBA" id="ARBA00004395"/>
    </source>
</evidence>
<gene>
    <name evidence="15" type="primary">cog-6</name>
    <name evidence="15" type="ORF">CFIMG_004236RA</name>
</gene>
<keyword evidence="6 10" id="KW-0333">Golgi apparatus</keyword>
<comment type="similarity">
    <text evidence="2 10">Belongs to the COG6 family.</text>
</comment>
<evidence type="ECO:0000256" key="7">
    <source>
        <dbReference type="ARBA" id="ARBA00023136"/>
    </source>
</evidence>
<dbReference type="GO" id="GO:0006891">
    <property type="term" value="P:intra-Golgi vesicle-mediated transport"/>
    <property type="evidence" value="ECO:0007669"/>
    <property type="project" value="UniProtKB-UniRule"/>
</dbReference>
<dbReference type="STRING" id="1035309.A0A2C5X7X5"/>
<comment type="function">
    <text evidence="9">Acts as a component of the peripheral membrane COG complex that is involved in intra-Golgi protein trafficking. COG is located at the cis-Golgi, and regulates tethering of retrograde intra-Golgi vesicles and possibly a number of other membrane trafficking events.</text>
</comment>
<dbReference type="SMART" id="SM01087">
    <property type="entry name" value="COG6"/>
    <property type="match status" value="1"/>
</dbReference>
<name>A0A2C5X7X5_9PEZI</name>
<comment type="caution">
    <text evidence="15">The sequence shown here is derived from an EMBL/GenBank/DDBJ whole genome shotgun (WGS) entry which is preliminary data.</text>
</comment>
<dbReference type="PANTHER" id="PTHR21506">
    <property type="entry name" value="COMPONENT OF OLIGOMERIC GOLGI COMPLEX 6"/>
    <property type="match status" value="1"/>
</dbReference>
<dbReference type="InterPro" id="IPR048369">
    <property type="entry name" value="COG6_C"/>
</dbReference>
<dbReference type="GO" id="GO:0017119">
    <property type="term" value="C:Golgi transport complex"/>
    <property type="evidence" value="ECO:0007669"/>
    <property type="project" value="UniProtKB-UniRule"/>
</dbReference>
<evidence type="ECO:0000259" key="13">
    <source>
        <dbReference type="Pfam" id="PF06419"/>
    </source>
</evidence>
<feature type="coiled-coil region" evidence="11">
    <location>
        <begin position="104"/>
        <end position="131"/>
    </location>
</feature>
<organism evidence="15 16">
    <name type="scientific">Ceratocystis fimbriata CBS 114723</name>
    <dbReference type="NCBI Taxonomy" id="1035309"/>
    <lineage>
        <taxon>Eukaryota</taxon>
        <taxon>Fungi</taxon>
        <taxon>Dikarya</taxon>
        <taxon>Ascomycota</taxon>
        <taxon>Pezizomycotina</taxon>
        <taxon>Sordariomycetes</taxon>
        <taxon>Hypocreomycetidae</taxon>
        <taxon>Microascales</taxon>
        <taxon>Ceratocystidaceae</taxon>
        <taxon>Ceratocystis</taxon>
    </lineage>
</organism>
<proteinExistence type="inferred from homology"/>
<dbReference type="InterPro" id="IPR010490">
    <property type="entry name" value="COG6"/>
</dbReference>
<accession>A0A2C5X7X5</accession>
<evidence type="ECO:0000313" key="15">
    <source>
        <dbReference type="EMBL" id="PHH53732.1"/>
    </source>
</evidence>
<evidence type="ECO:0000313" key="16">
    <source>
        <dbReference type="Proteomes" id="UP000222788"/>
    </source>
</evidence>
<keyword evidence="7 10" id="KW-0472">Membrane</keyword>
<sequence length="702" mass="78639">MDTQPKLSVISGNFRAGGDDSLSPAPSSASSLRGATNPLTSKVTSVLSTSFADSEFRDALALLDTRGIKNTPETRRELRLDLQMEIIDSNAVIVDDFGRVAEQLRRIGTTLKRLNKNYSDIKQEVQGAHSQTAQLMDESKVLIEKRQNIETKRELLNKIRDHFILTQDEIDLLSLSSEPVNDLFFAALAKAKVIQKDSEALLGFENQKLGLELMEQVSKHVNMAFQKLYKWLQREFKALNLENPQLHPAIRKAIRVLAERPTLFQNCLDFFADARERILSDSFYTALTGINAAGHQESVSKPIELVAHDSLRYVGDMLAWTHSATVGEKEALEVLFVSEGDEIAKGLESGRKNEIWSLVHDETSNEEPFDARKALNELVDRDIAGASRLLRQRIQQVIQNNEDTILAYKLANLLGFYKAMFSKVLGPNSALIQLIVNLEQEALRQFMTLVRDHIATLQTEFQKTPDDLGPPVFLQEALDQLGVIMKTYDSSIDAASDKEKEFEAILTEALNPFVSGCREMAESLPSPGKFIFRLNCNLTVLAALGPFSFTEKKRSETQRDVDGDAATLLESQLSLLKKNSGLQEIFLAVRGLDATDKEAVKSLHRLKPFEPTSLKLARQTLDDFLPSALIDAMEHIKLIRDSKISRQITEDAAEKFCQEFEHLEDVLLADEALFAAEAYDGDIDPFKDLFPRTTGEIRVLLS</sequence>
<dbReference type="PANTHER" id="PTHR21506:SF0">
    <property type="entry name" value="CONSERVED OLIGOMERIC GOLGI COMPLEX SUBUNIT 6"/>
    <property type="match status" value="1"/>
</dbReference>
<evidence type="ECO:0000256" key="4">
    <source>
        <dbReference type="ARBA" id="ARBA00022448"/>
    </source>
</evidence>
<evidence type="ECO:0000256" key="2">
    <source>
        <dbReference type="ARBA" id="ARBA00011023"/>
    </source>
</evidence>
<evidence type="ECO:0000256" key="12">
    <source>
        <dbReference type="SAM" id="MobiDB-lite"/>
    </source>
</evidence>
<dbReference type="Proteomes" id="UP000222788">
    <property type="component" value="Unassembled WGS sequence"/>
</dbReference>
<dbReference type="InterPro" id="IPR048368">
    <property type="entry name" value="COG6_N"/>
</dbReference>
<evidence type="ECO:0000256" key="11">
    <source>
        <dbReference type="SAM" id="Coils"/>
    </source>
</evidence>
<evidence type="ECO:0000256" key="3">
    <source>
        <dbReference type="ARBA" id="ARBA00020973"/>
    </source>
</evidence>
<dbReference type="EMBL" id="APWK03000038">
    <property type="protein sequence ID" value="PHH53732.1"/>
    <property type="molecule type" value="Genomic_DNA"/>
</dbReference>
<keyword evidence="16" id="KW-1185">Reference proteome</keyword>
<evidence type="ECO:0000256" key="9">
    <source>
        <dbReference type="ARBA" id="ARBA00043873"/>
    </source>
</evidence>
<dbReference type="Pfam" id="PF20653">
    <property type="entry name" value="COG6_C"/>
    <property type="match status" value="1"/>
</dbReference>
<keyword evidence="5 10" id="KW-0653">Protein transport</keyword>
<feature type="region of interest" description="Disordered" evidence="12">
    <location>
        <begin position="11"/>
        <end position="36"/>
    </location>
</feature>
<keyword evidence="4 10" id="KW-0813">Transport</keyword>